<dbReference type="Proteomes" id="UP000320776">
    <property type="component" value="Chromosome"/>
</dbReference>
<dbReference type="PANTHER" id="PTHR43156:SF2">
    <property type="entry name" value="STAGE II SPORULATION PROTEIN E"/>
    <property type="match status" value="1"/>
</dbReference>
<evidence type="ECO:0000313" key="4">
    <source>
        <dbReference type="Proteomes" id="UP000320776"/>
    </source>
</evidence>
<accession>A0A517DU86</accession>
<organism evidence="3 4">
    <name type="scientific">Sporomusa termitida</name>
    <dbReference type="NCBI Taxonomy" id="2377"/>
    <lineage>
        <taxon>Bacteria</taxon>
        <taxon>Bacillati</taxon>
        <taxon>Bacillota</taxon>
        <taxon>Negativicutes</taxon>
        <taxon>Selenomonadales</taxon>
        <taxon>Sporomusaceae</taxon>
        <taxon>Sporomusa</taxon>
    </lineage>
</organism>
<dbReference type="AlphaFoldDB" id="A0A517DU86"/>
<dbReference type="GO" id="GO:0016791">
    <property type="term" value="F:phosphatase activity"/>
    <property type="evidence" value="ECO:0007669"/>
    <property type="project" value="TreeGrafter"/>
</dbReference>
<dbReference type="InterPro" id="IPR052016">
    <property type="entry name" value="Bact_Sigma-Reg"/>
</dbReference>
<evidence type="ECO:0000313" key="3">
    <source>
        <dbReference type="EMBL" id="QDR80868.1"/>
    </source>
</evidence>
<feature type="domain" description="PPM-type phosphatase" evidence="2">
    <location>
        <begin position="5"/>
        <end position="219"/>
    </location>
</feature>
<keyword evidence="4" id="KW-1185">Reference proteome</keyword>
<dbReference type="RefSeq" id="WP_144350427.1">
    <property type="nucleotide sequence ID" value="NZ_CP036259.1"/>
</dbReference>
<dbReference type="EMBL" id="CP036259">
    <property type="protein sequence ID" value="QDR80868.1"/>
    <property type="molecule type" value="Genomic_DNA"/>
</dbReference>
<protein>
    <submittedName>
        <fullName evidence="3">Stage II sporulation protein E</fullName>
    </submittedName>
</protein>
<dbReference type="KEGG" id="sted:SPTER_22040"/>
<dbReference type="Pfam" id="PF07228">
    <property type="entry name" value="SpoIIE"/>
    <property type="match status" value="1"/>
</dbReference>
<dbReference type="PANTHER" id="PTHR43156">
    <property type="entry name" value="STAGE II SPORULATION PROTEIN E-RELATED"/>
    <property type="match status" value="1"/>
</dbReference>
<dbReference type="InterPro" id="IPR001932">
    <property type="entry name" value="PPM-type_phosphatase-like_dom"/>
</dbReference>
<sequence>MQRLHAEVGLAQLSKVGEELCGDNVDIVRTPAATIIVMSDGLGSGVKANILATLTTKIATVMLKRGIPLADVVNTIAETLPVCRQRKIAYSTLHIIKIAPNGQATVVEFDCPETFLVRNGKVLKFPTHEKLVSGKTIREGELWLQPQDILVAVTDGVLHAGIGGLLKLGWGWKGVAGQIERECDETSDAEIIGQHLINCCEGYYVGRPGDDSTALVIKMRYPQQLTLFTGPPADAGRDEEYVTRLLAETGKKVVAGGTTAQIVSKISNCPLTVDLTCQDPQIPPIGYIDGIDLVTEGVLTLHAAADRLTMTKNLRSTHKKDGATLLAKLLLAADKIKIFAGLAVNPAHQNPGFPLQMNIKSQVLKKLKAVLEAKGKEVVIEWI</sequence>
<proteinExistence type="predicted"/>
<gene>
    <name evidence="3" type="ORF">SPTER_22040</name>
</gene>
<dbReference type="OrthoDB" id="1090916at2"/>
<dbReference type="SUPFAM" id="SSF81606">
    <property type="entry name" value="PP2C-like"/>
    <property type="match status" value="1"/>
</dbReference>
<evidence type="ECO:0000259" key="2">
    <source>
        <dbReference type="SMART" id="SM00331"/>
    </source>
</evidence>
<name>A0A517DU86_9FIRM</name>
<dbReference type="SMART" id="SM00331">
    <property type="entry name" value="PP2C_SIG"/>
    <property type="match status" value="1"/>
</dbReference>
<dbReference type="Gene3D" id="3.60.40.10">
    <property type="entry name" value="PPM-type phosphatase domain"/>
    <property type="match status" value="1"/>
</dbReference>
<keyword evidence="1" id="KW-0378">Hydrolase</keyword>
<dbReference type="InterPro" id="IPR036457">
    <property type="entry name" value="PPM-type-like_dom_sf"/>
</dbReference>
<reference evidence="3 4" key="1">
    <citation type="submission" date="2019-02" db="EMBL/GenBank/DDBJ databases">
        <title>Closed genome of Sporomusa termitida DSM 4440.</title>
        <authorList>
            <person name="Poehlein A."/>
            <person name="Daniel R."/>
        </authorList>
    </citation>
    <scope>NUCLEOTIDE SEQUENCE [LARGE SCALE GENOMIC DNA]</scope>
    <source>
        <strain evidence="3 4">DSM 4440</strain>
    </source>
</reference>
<evidence type="ECO:0000256" key="1">
    <source>
        <dbReference type="ARBA" id="ARBA00022801"/>
    </source>
</evidence>